<keyword evidence="1" id="KW-0418">Kinase</keyword>
<dbReference type="GO" id="GO:0016301">
    <property type="term" value="F:kinase activity"/>
    <property type="evidence" value="ECO:0007669"/>
    <property type="project" value="UniProtKB-KW"/>
</dbReference>
<dbReference type="Gene3D" id="3.40.50.300">
    <property type="entry name" value="P-loop containing nucleotide triphosphate hydrolases"/>
    <property type="match status" value="1"/>
</dbReference>
<accession>A0A1M6GEL7</accession>
<name>A0A1M6GEL7_9BACT</name>
<dbReference type="EMBL" id="FQZU01000004">
    <property type="protein sequence ID" value="SHJ08369.1"/>
    <property type="molecule type" value="Genomic_DNA"/>
</dbReference>
<keyword evidence="1" id="KW-0808">Transferase</keyword>
<protein>
    <submittedName>
        <fullName evidence="1">Cytidylate kinase</fullName>
    </submittedName>
</protein>
<proteinExistence type="predicted"/>
<dbReference type="RefSeq" id="WP_073473575.1">
    <property type="nucleotide sequence ID" value="NZ_FQZU01000004.1"/>
</dbReference>
<evidence type="ECO:0000313" key="2">
    <source>
        <dbReference type="Proteomes" id="UP000183994"/>
    </source>
</evidence>
<gene>
    <name evidence="1" type="ORF">SAMN02745216_00990</name>
</gene>
<keyword evidence="2" id="KW-1185">Reference proteome</keyword>
<dbReference type="Pfam" id="PF13189">
    <property type="entry name" value="Cytidylate_kin2"/>
    <property type="match status" value="1"/>
</dbReference>
<dbReference type="AlphaFoldDB" id="A0A1M6GEL7"/>
<dbReference type="SUPFAM" id="SSF52540">
    <property type="entry name" value="P-loop containing nucleoside triphosphate hydrolases"/>
    <property type="match status" value="1"/>
</dbReference>
<dbReference type="OrthoDB" id="5416804at2"/>
<sequence length="207" mass="23588">MAVITISKEYGTHSNELAKKLAEKLGYDQVGKGLLADIARELNISENEAEVFSKASSSRVLRFVDKYTCSIVQKVVDREHGCLDDDNYYNVTKKLVEDLYNEGNVVILGWGGQCILKGRDNVLHVRLTKDMGLKVREVMEKQKLDEDAARKYVENEENDLKAYIKQYYKEDWNDARLYDLVIDMGKNTVDQAVQAICDSVKGKGYMD</sequence>
<dbReference type="InterPro" id="IPR027417">
    <property type="entry name" value="P-loop_NTPase"/>
</dbReference>
<dbReference type="STRING" id="1121393.SAMN02745216_00990"/>
<evidence type="ECO:0000313" key="1">
    <source>
        <dbReference type="EMBL" id="SHJ08369.1"/>
    </source>
</evidence>
<dbReference type="Proteomes" id="UP000183994">
    <property type="component" value="Unassembled WGS sequence"/>
</dbReference>
<organism evidence="1 2">
    <name type="scientific">Desulfatibacillum alkenivorans DSM 16219</name>
    <dbReference type="NCBI Taxonomy" id="1121393"/>
    <lineage>
        <taxon>Bacteria</taxon>
        <taxon>Pseudomonadati</taxon>
        <taxon>Thermodesulfobacteriota</taxon>
        <taxon>Desulfobacteria</taxon>
        <taxon>Desulfobacterales</taxon>
        <taxon>Desulfatibacillaceae</taxon>
        <taxon>Desulfatibacillum</taxon>
    </lineage>
</organism>
<reference evidence="2" key="1">
    <citation type="submission" date="2016-11" db="EMBL/GenBank/DDBJ databases">
        <authorList>
            <person name="Varghese N."/>
            <person name="Submissions S."/>
        </authorList>
    </citation>
    <scope>NUCLEOTIDE SEQUENCE [LARGE SCALE GENOMIC DNA]</scope>
    <source>
        <strain evidence="2">DSM 16219</strain>
    </source>
</reference>